<dbReference type="GO" id="GO:2001059">
    <property type="term" value="P:D-tagatose 6-phosphate catabolic process"/>
    <property type="evidence" value="ECO:0007669"/>
    <property type="project" value="UniProtKB-UniPathway"/>
</dbReference>
<dbReference type="NCBIfam" id="TIGR03828">
    <property type="entry name" value="pfkB"/>
    <property type="match status" value="1"/>
</dbReference>
<gene>
    <name evidence="10" type="ORF">HNQ94_002012</name>
</gene>
<dbReference type="PIRSF" id="PIRSF000535">
    <property type="entry name" value="1PFK/6PFK/LacC"/>
    <property type="match status" value="1"/>
</dbReference>
<dbReference type="GO" id="GO:0008662">
    <property type="term" value="F:1-phosphofructokinase activity"/>
    <property type="evidence" value="ECO:0007669"/>
    <property type="project" value="UniProtKB-UniRule"/>
</dbReference>
<dbReference type="Gene3D" id="3.40.1190.20">
    <property type="match status" value="1"/>
</dbReference>
<dbReference type="InterPro" id="IPR017583">
    <property type="entry name" value="Tagatose/fructose_Pkinase"/>
</dbReference>
<dbReference type="InterPro" id="IPR029056">
    <property type="entry name" value="Ribokinase-like"/>
</dbReference>
<dbReference type="RefSeq" id="WP_174496085.1">
    <property type="nucleotide sequence ID" value="NZ_CADDWK010000006.1"/>
</dbReference>
<evidence type="ECO:0000256" key="8">
    <source>
        <dbReference type="RuleBase" id="RU369061"/>
    </source>
</evidence>
<dbReference type="PANTHER" id="PTHR46566:SF1">
    <property type="entry name" value="1-PHOSPHOFRUCTOKINASE"/>
    <property type="match status" value="1"/>
</dbReference>
<dbReference type="NCBIfam" id="TIGR03168">
    <property type="entry name" value="1-PFK"/>
    <property type="match status" value="1"/>
</dbReference>
<comment type="caution">
    <text evidence="10">The sequence shown here is derived from an EMBL/GenBank/DDBJ whole genome shotgun (WGS) entry which is preliminary data.</text>
</comment>
<feature type="domain" description="Carbohydrate kinase PfkB" evidence="9">
    <location>
        <begin position="11"/>
        <end position="284"/>
    </location>
</feature>
<dbReference type="SUPFAM" id="SSF53613">
    <property type="entry name" value="Ribokinase-like"/>
    <property type="match status" value="1"/>
</dbReference>
<keyword evidence="4 8" id="KW-0418">Kinase</keyword>
<keyword evidence="11" id="KW-1185">Reference proteome</keyword>
<evidence type="ECO:0000256" key="4">
    <source>
        <dbReference type="ARBA" id="ARBA00022777"/>
    </source>
</evidence>
<dbReference type="GO" id="GO:0009024">
    <property type="term" value="F:tagatose-6-phosphate kinase activity"/>
    <property type="evidence" value="ECO:0007669"/>
    <property type="project" value="UniProtKB-EC"/>
</dbReference>
<name>A0A841Q5C9_9BACI</name>
<dbReference type="Proteomes" id="UP000581688">
    <property type="component" value="Unassembled WGS sequence"/>
</dbReference>
<dbReference type="GO" id="GO:0005988">
    <property type="term" value="P:lactose metabolic process"/>
    <property type="evidence" value="ECO:0007669"/>
    <property type="project" value="UniProtKB-KW"/>
</dbReference>
<evidence type="ECO:0000256" key="2">
    <source>
        <dbReference type="ARBA" id="ARBA00022679"/>
    </source>
</evidence>
<comment type="similarity">
    <text evidence="1">Belongs to the carbohydrate kinase pfkB family.</text>
</comment>
<evidence type="ECO:0000256" key="7">
    <source>
        <dbReference type="PIRNR" id="PIRNR000535"/>
    </source>
</evidence>
<evidence type="ECO:0000256" key="1">
    <source>
        <dbReference type="ARBA" id="ARBA00005380"/>
    </source>
</evidence>
<accession>A0A841Q5C9</accession>
<dbReference type="PANTHER" id="PTHR46566">
    <property type="entry name" value="1-PHOSPHOFRUCTOKINASE-RELATED"/>
    <property type="match status" value="1"/>
</dbReference>
<dbReference type="EC" id="2.7.1.144" evidence="7"/>
<keyword evidence="3 7" id="KW-0547">Nucleotide-binding</keyword>
<dbReference type="GO" id="GO:0005829">
    <property type="term" value="C:cytosol"/>
    <property type="evidence" value="ECO:0007669"/>
    <property type="project" value="TreeGrafter"/>
</dbReference>
<dbReference type="AlphaFoldDB" id="A0A841Q5C9"/>
<evidence type="ECO:0000256" key="3">
    <source>
        <dbReference type="ARBA" id="ARBA00022741"/>
    </source>
</evidence>
<dbReference type="InterPro" id="IPR011611">
    <property type="entry name" value="PfkB_dom"/>
</dbReference>
<comment type="pathway">
    <text evidence="7">Carbohydrate metabolism; D-tagatose 6-phosphate degradation; D-glyceraldehyde 3-phosphate and glycerone phosphate from D-tagatose 6-phosphate: step 1/2.</text>
</comment>
<reference evidence="10 11" key="1">
    <citation type="submission" date="2020-08" db="EMBL/GenBank/DDBJ databases">
        <title>Genomic Encyclopedia of Type Strains, Phase IV (KMG-IV): sequencing the most valuable type-strain genomes for metagenomic binning, comparative biology and taxonomic classification.</title>
        <authorList>
            <person name="Goeker M."/>
        </authorList>
    </citation>
    <scope>NUCLEOTIDE SEQUENCE [LARGE SCALE GENOMIC DNA]</scope>
    <source>
        <strain evidence="10 11">DSM 19612</strain>
    </source>
</reference>
<dbReference type="GO" id="GO:0016052">
    <property type="term" value="P:carbohydrate catabolic process"/>
    <property type="evidence" value="ECO:0007669"/>
    <property type="project" value="UniProtKB-ARBA"/>
</dbReference>
<protein>
    <recommendedName>
        <fullName evidence="7">Tagatose-6-phosphate kinase</fullName>
        <ecNumber evidence="7">2.7.1.144</ecNumber>
    </recommendedName>
</protein>
<dbReference type="PROSITE" id="PS00584">
    <property type="entry name" value="PFKB_KINASES_2"/>
    <property type="match status" value="1"/>
</dbReference>
<keyword evidence="7" id="KW-0423">Lactose metabolism</keyword>
<dbReference type="GO" id="GO:0044281">
    <property type="term" value="P:small molecule metabolic process"/>
    <property type="evidence" value="ECO:0007669"/>
    <property type="project" value="UniProtKB-ARBA"/>
</dbReference>
<dbReference type="Pfam" id="PF00294">
    <property type="entry name" value="PfkB"/>
    <property type="match status" value="1"/>
</dbReference>
<organism evidence="10 11">
    <name type="scientific">Salirhabdus euzebyi</name>
    <dbReference type="NCBI Taxonomy" id="394506"/>
    <lineage>
        <taxon>Bacteria</taxon>
        <taxon>Bacillati</taxon>
        <taxon>Bacillota</taxon>
        <taxon>Bacilli</taxon>
        <taxon>Bacillales</taxon>
        <taxon>Bacillaceae</taxon>
        <taxon>Salirhabdus</taxon>
    </lineage>
</organism>
<dbReference type="UniPathway" id="UPA00704">
    <property type="reaction ID" value="UER00715"/>
</dbReference>
<evidence type="ECO:0000256" key="6">
    <source>
        <dbReference type="ARBA" id="ARBA00047745"/>
    </source>
</evidence>
<comment type="similarity">
    <text evidence="7">Belongs to the carbohydrate kinase PfkB family. LacC subfamily.</text>
</comment>
<comment type="catalytic activity">
    <reaction evidence="6 8">
        <text>beta-D-fructose 1-phosphate + ATP = beta-D-fructose 1,6-bisphosphate + ADP + H(+)</text>
        <dbReference type="Rhea" id="RHEA:14213"/>
        <dbReference type="ChEBI" id="CHEBI:15378"/>
        <dbReference type="ChEBI" id="CHEBI:30616"/>
        <dbReference type="ChEBI" id="CHEBI:32966"/>
        <dbReference type="ChEBI" id="CHEBI:138881"/>
        <dbReference type="ChEBI" id="CHEBI:456216"/>
        <dbReference type="EC" id="2.7.1.56"/>
    </reaction>
</comment>
<dbReference type="InterPro" id="IPR022463">
    <property type="entry name" value="1-PFruKinase"/>
</dbReference>
<dbReference type="EMBL" id="JACHGH010000005">
    <property type="protein sequence ID" value="MBB6453563.1"/>
    <property type="molecule type" value="Genomic_DNA"/>
</dbReference>
<dbReference type="InterPro" id="IPR002173">
    <property type="entry name" value="Carboh/pur_kinase_PfkB_CS"/>
</dbReference>
<dbReference type="GO" id="GO:0005524">
    <property type="term" value="F:ATP binding"/>
    <property type="evidence" value="ECO:0007669"/>
    <property type="project" value="UniProtKB-UniRule"/>
</dbReference>
<sequence length="305" mass="33626">MIFTCTLSPAIDYTVYTKEFEAGKLNRADQVHYFPGGKGINVSRILTRLHIENTALGFLGGFTGKFIKDFLKKEQVKQQFIEVESITRMNVKIKSNAETEINGNGPVITTDQQDKLFTQIEQLTSDDILVLAGSIPNTLPNNFYEKIASSCKERGAKLVVDTSQDALKEMIQFQPFLIKPNHHELGELFQTNIETAQDAVTYAKKLVDQGVQNVIVSMGGKGAIFINEKDVFEANIPKGTVKNTVGAGDSVVSGFLASYIQNADYKEAFQYGVAAGTATAFSEDLCTKEDLEAILKNVTILEKNF</sequence>
<dbReference type="FunFam" id="3.40.1190.20:FF:000001">
    <property type="entry name" value="Phosphofructokinase"/>
    <property type="match status" value="1"/>
</dbReference>
<comment type="function">
    <text evidence="8">Catalyzes the ATP-dependent phosphorylation of fructose-l-phosphate to fructose-l,6-bisphosphate.</text>
</comment>
<keyword evidence="2 7" id="KW-0808">Transferase</keyword>
<comment type="catalytic activity">
    <reaction evidence="7">
        <text>D-tagatofuranose 6-phosphate + ATP = D-tagatofuranose 1,6-bisphosphate + ADP + H(+)</text>
        <dbReference type="Rhea" id="RHEA:12420"/>
        <dbReference type="ChEBI" id="CHEBI:15378"/>
        <dbReference type="ChEBI" id="CHEBI:30616"/>
        <dbReference type="ChEBI" id="CHEBI:58694"/>
        <dbReference type="ChEBI" id="CHEBI:58695"/>
        <dbReference type="ChEBI" id="CHEBI:456216"/>
        <dbReference type="EC" id="2.7.1.144"/>
    </reaction>
</comment>
<proteinExistence type="inferred from homology"/>
<evidence type="ECO:0000259" key="9">
    <source>
        <dbReference type="Pfam" id="PF00294"/>
    </source>
</evidence>
<dbReference type="CDD" id="cd01164">
    <property type="entry name" value="FruK_PfkB_like"/>
    <property type="match status" value="1"/>
</dbReference>
<evidence type="ECO:0000313" key="10">
    <source>
        <dbReference type="EMBL" id="MBB6453563.1"/>
    </source>
</evidence>
<keyword evidence="5 7" id="KW-0067">ATP-binding</keyword>
<evidence type="ECO:0000256" key="5">
    <source>
        <dbReference type="ARBA" id="ARBA00022840"/>
    </source>
</evidence>
<evidence type="ECO:0000313" key="11">
    <source>
        <dbReference type="Proteomes" id="UP000581688"/>
    </source>
</evidence>